<dbReference type="PANTHER" id="PTHR43539:SF78">
    <property type="entry name" value="FLAVIN-CONTAINING MONOOXYGENASE"/>
    <property type="match status" value="1"/>
</dbReference>
<evidence type="ECO:0000313" key="3">
    <source>
        <dbReference type="Proteomes" id="UP001141259"/>
    </source>
</evidence>
<dbReference type="EMBL" id="JANYMP010000026">
    <property type="protein sequence ID" value="MCS7482851.1"/>
    <property type="molecule type" value="Genomic_DNA"/>
</dbReference>
<organism evidence="2 3">
    <name type="scientific">Umezawaea endophytica</name>
    <dbReference type="NCBI Taxonomy" id="1654476"/>
    <lineage>
        <taxon>Bacteria</taxon>
        <taxon>Bacillati</taxon>
        <taxon>Actinomycetota</taxon>
        <taxon>Actinomycetes</taxon>
        <taxon>Pseudonocardiales</taxon>
        <taxon>Pseudonocardiaceae</taxon>
        <taxon>Umezawaea</taxon>
    </lineage>
</organism>
<dbReference type="Gene3D" id="3.50.50.60">
    <property type="entry name" value="FAD/NAD(P)-binding domain"/>
    <property type="match status" value="1"/>
</dbReference>
<accession>A0A9X3AIQ0</accession>
<name>A0A9X3AIQ0_9PSEU</name>
<evidence type="ECO:0000256" key="1">
    <source>
        <dbReference type="ARBA" id="ARBA00023002"/>
    </source>
</evidence>
<dbReference type="AlphaFoldDB" id="A0A9X3AIQ0"/>
<dbReference type="InterPro" id="IPR050982">
    <property type="entry name" value="Auxin_biosynth/cation_transpt"/>
</dbReference>
<protein>
    <submittedName>
        <fullName evidence="2">NAD(P)-binding domain-containing protein</fullName>
    </submittedName>
</protein>
<dbReference type="GO" id="GO:0050660">
    <property type="term" value="F:flavin adenine dinucleotide binding"/>
    <property type="evidence" value="ECO:0007669"/>
    <property type="project" value="TreeGrafter"/>
</dbReference>
<dbReference type="GO" id="GO:0004497">
    <property type="term" value="F:monooxygenase activity"/>
    <property type="evidence" value="ECO:0007669"/>
    <property type="project" value="TreeGrafter"/>
</dbReference>
<sequence length="97" mass="10503">MTEIDVLVIGGGQSGLAAAHAVKAAGGSPVVLEAGERPTGSWARYYDSLTLFSPAKYSELRGLAFGGDPDRYPHRDEVVDYLARYATRIDVDIRTHH</sequence>
<keyword evidence="1" id="KW-0560">Oxidoreductase</keyword>
<comment type="caution">
    <text evidence="2">The sequence shown here is derived from an EMBL/GenBank/DDBJ whole genome shotgun (WGS) entry which is preliminary data.</text>
</comment>
<dbReference type="Proteomes" id="UP001141259">
    <property type="component" value="Unassembled WGS sequence"/>
</dbReference>
<keyword evidence="3" id="KW-1185">Reference proteome</keyword>
<evidence type="ECO:0000313" key="2">
    <source>
        <dbReference type="EMBL" id="MCS7482851.1"/>
    </source>
</evidence>
<proteinExistence type="predicted"/>
<dbReference type="RefSeq" id="WP_259628313.1">
    <property type="nucleotide sequence ID" value="NZ_JANYMP010000026.1"/>
</dbReference>
<gene>
    <name evidence="2" type="ORF">NZH93_38900</name>
</gene>
<feature type="non-terminal residue" evidence="2">
    <location>
        <position position="97"/>
    </location>
</feature>
<dbReference type="Pfam" id="PF13738">
    <property type="entry name" value="Pyr_redox_3"/>
    <property type="match status" value="1"/>
</dbReference>
<dbReference type="InterPro" id="IPR036188">
    <property type="entry name" value="FAD/NAD-bd_sf"/>
</dbReference>
<dbReference type="PANTHER" id="PTHR43539">
    <property type="entry name" value="FLAVIN-BINDING MONOOXYGENASE-LIKE PROTEIN (AFU_ORTHOLOGUE AFUA_4G09220)"/>
    <property type="match status" value="1"/>
</dbReference>
<reference evidence="2" key="1">
    <citation type="submission" date="2022-08" db="EMBL/GenBank/DDBJ databases">
        <authorList>
            <person name="Tistechok S."/>
            <person name="Samborskyy M."/>
            <person name="Roman I."/>
        </authorList>
    </citation>
    <scope>NUCLEOTIDE SEQUENCE</scope>
    <source>
        <strain evidence="2">DSM 103496</strain>
    </source>
</reference>
<dbReference type="SUPFAM" id="SSF51905">
    <property type="entry name" value="FAD/NAD(P)-binding domain"/>
    <property type="match status" value="1"/>
</dbReference>